<organism evidence="3 4">
    <name type="scientific">Mycena indigotica</name>
    <dbReference type="NCBI Taxonomy" id="2126181"/>
    <lineage>
        <taxon>Eukaryota</taxon>
        <taxon>Fungi</taxon>
        <taxon>Dikarya</taxon>
        <taxon>Basidiomycota</taxon>
        <taxon>Agaricomycotina</taxon>
        <taxon>Agaricomycetes</taxon>
        <taxon>Agaricomycetidae</taxon>
        <taxon>Agaricales</taxon>
        <taxon>Marasmiineae</taxon>
        <taxon>Mycenaceae</taxon>
        <taxon>Mycena</taxon>
    </lineage>
</organism>
<gene>
    <name evidence="3" type="ORF">MIND_01235100</name>
</gene>
<keyword evidence="2" id="KW-1133">Transmembrane helix</keyword>
<dbReference type="Pfam" id="PF13822">
    <property type="entry name" value="ACC_epsilon"/>
    <property type="match status" value="1"/>
</dbReference>
<evidence type="ECO:0000313" key="4">
    <source>
        <dbReference type="Proteomes" id="UP000636479"/>
    </source>
</evidence>
<accession>A0A8H6S449</accession>
<evidence type="ECO:0000313" key="3">
    <source>
        <dbReference type="EMBL" id="KAF7292087.1"/>
    </source>
</evidence>
<feature type="transmembrane region" description="Helical" evidence="2">
    <location>
        <begin position="34"/>
        <end position="56"/>
    </location>
</feature>
<comment type="caution">
    <text evidence="3">The sequence shown here is derived from an EMBL/GenBank/DDBJ whole genome shotgun (WGS) entry which is preliminary data.</text>
</comment>
<dbReference type="Proteomes" id="UP000636479">
    <property type="component" value="Unassembled WGS sequence"/>
</dbReference>
<feature type="region of interest" description="Disordered" evidence="1">
    <location>
        <begin position="60"/>
        <end position="88"/>
    </location>
</feature>
<evidence type="ECO:0000256" key="1">
    <source>
        <dbReference type="SAM" id="MobiDB-lite"/>
    </source>
</evidence>
<proteinExistence type="predicted"/>
<dbReference type="RefSeq" id="XP_037214814.1">
    <property type="nucleotide sequence ID" value="XM_037368846.1"/>
</dbReference>
<dbReference type="EMBL" id="JACAZF010000012">
    <property type="protein sequence ID" value="KAF7292087.1"/>
    <property type="molecule type" value="Genomic_DNA"/>
</dbReference>
<sequence>MLTPTTHYVDAAATNSTDEMWSPLPAQFLSSHTVAAGAMRAVTLAALVAVFAALAVTKPTHSAKPEHNNGHPQRHPRRPQPDFRVQPASSTFFQPMSDALVPLNAHYV</sequence>
<name>A0A8H6S449_9AGAR</name>
<keyword evidence="2" id="KW-0472">Membrane</keyword>
<protein>
    <submittedName>
        <fullName evidence="3">Uncharacterized protein</fullName>
    </submittedName>
</protein>
<dbReference type="GO" id="GO:0003989">
    <property type="term" value="F:acetyl-CoA carboxylase activity"/>
    <property type="evidence" value="ECO:0007669"/>
    <property type="project" value="InterPro"/>
</dbReference>
<keyword evidence="2" id="KW-0812">Transmembrane</keyword>
<evidence type="ECO:0000256" key="2">
    <source>
        <dbReference type="SAM" id="Phobius"/>
    </source>
</evidence>
<dbReference type="InterPro" id="IPR032716">
    <property type="entry name" value="ACC_epsilon"/>
</dbReference>
<keyword evidence="4" id="KW-1185">Reference proteome</keyword>
<reference evidence="3" key="1">
    <citation type="submission" date="2020-05" db="EMBL/GenBank/DDBJ databases">
        <title>Mycena genomes resolve the evolution of fungal bioluminescence.</title>
        <authorList>
            <person name="Tsai I.J."/>
        </authorList>
    </citation>
    <scope>NUCLEOTIDE SEQUENCE</scope>
    <source>
        <strain evidence="3">171206Taipei</strain>
    </source>
</reference>
<dbReference type="GeneID" id="59351362"/>
<dbReference type="GO" id="GO:0004658">
    <property type="term" value="F:propionyl-CoA carboxylase activity"/>
    <property type="evidence" value="ECO:0007669"/>
    <property type="project" value="InterPro"/>
</dbReference>
<dbReference type="AlphaFoldDB" id="A0A8H6S449"/>